<name>A0A8J8B2S8_9FIRM</name>
<protein>
    <submittedName>
        <fullName evidence="1">Uncharacterized protein</fullName>
    </submittedName>
</protein>
<reference evidence="1" key="2">
    <citation type="submission" date="2021-04" db="EMBL/GenBank/DDBJ databases">
        <authorList>
            <person name="Liu J."/>
        </authorList>
    </citation>
    <scope>NUCLEOTIDE SEQUENCE</scope>
    <source>
        <strain evidence="1">BAD-6</strain>
    </source>
</reference>
<dbReference type="AlphaFoldDB" id="A0A8J8B2S8"/>
<evidence type="ECO:0000313" key="2">
    <source>
        <dbReference type="Proteomes" id="UP000675664"/>
    </source>
</evidence>
<accession>A0A8J8B2S8</accession>
<proteinExistence type="predicted"/>
<keyword evidence="2" id="KW-1185">Reference proteome</keyword>
<organism evidence="1 2">
    <name type="scientific">Sinanaerobacter chloroacetimidivorans</name>
    <dbReference type="NCBI Taxonomy" id="2818044"/>
    <lineage>
        <taxon>Bacteria</taxon>
        <taxon>Bacillati</taxon>
        <taxon>Bacillota</taxon>
        <taxon>Clostridia</taxon>
        <taxon>Peptostreptococcales</taxon>
        <taxon>Anaerovoracaceae</taxon>
        <taxon>Sinanaerobacter</taxon>
    </lineage>
</organism>
<dbReference type="RefSeq" id="WP_227019773.1">
    <property type="nucleotide sequence ID" value="NZ_JAGSND010000015.1"/>
</dbReference>
<gene>
    <name evidence="1" type="ORF">KCX82_17245</name>
</gene>
<dbReference type="Proteomes" id="UP000675664">
    <property type="component" value="Unassembled WGS sequence"/>
</dbReference>
<comment type="caution">
    <text evidence="1">The sequence shown here is derived from an EMBL/GenBank/DDBJ whole genome shotgun (WGS) entry which is preliminary data.</text>
</comment>
<reference evidence="1" key="1">
    <citation type="submission" date="2021-04" db="EMBL/GenBank/DDBJ databases">
        <title>Sinoanaerobacter chloroacetimidivorans sp. nov., an obligate anaerobic bacterium isolated from anaerobic sludge.</title>
        <authorList>
            <person name="Bao Y."/>
        </authorList>
    </citation>
    <scope>NUCLEOTIDE SEQUENCE</scope>
    <source>
        <strain evidence="1">BAD-6</strain>
    </source>
</reference>
<dbReference type="EMBL" id="JAGSND010000015">
    <property type="protein sequence ID" value="MBR0599634.1"/>
    <property type="molecule type" value="Genomic_DNA"/>
</dbReference>
<sequence length="199" mass="22982">MNMHDQKTLDHNIEELLAVCSRSIVSPDMIVMEANRIMANMNDCNLEPKFIVEGCESLSILASSFIQNEFDSLIVNYAHKSGINHWISGFANKNELIKFCEFCVEYGEETLSKTRNTMMMQLEIENGMTKDEICDLNRVKFELKKKILLGSDDVETRKLFCETYQNLITVQDQITNYIILSLLVNSLKEFFKSHYKGLN</sequence>
<evidence type="ECO:0000313" key="1">
    <source>
        <dbReference type="EMBL" id="MBR0599634.1"/>
    </source>
</evidence>